<name>A0A0W0VW05_9GAMM</name>
<evidence type="ECO:0000256" key="5">
    <source>
        <dbReference type="SAM" id="Phobius"/>
    </source>
</evidence>
<gene>
    <name evidence="7" type="ORF">Lmac_3030</name>
</gene>
<evidence type="ECO:0000256" key="2">
    <source>
        <dbReference type="ARBA" id="ARBA00022692"/>
    </source>
</evidence>
<feature type="transmembrane region" description="Helical" evidence="5">
    <location>
        <begin position="66"/>
        <end position="89"/>
    </location>
</feature>
<feature type="domain" description="GtrA/DPMS transmembrane" evidence="6">
    <location>
        <begin position="9"/>
        <end position="119"/>
    </location>
</feature>
<sequence length="122" mass="13946">MNSRKQIIRYIFVGILNTVFSYLLYAIFIFLGLQYAKALFLATVLGVLFNFQTIGRLVFNNSNRLLIFKFIGVYAFLYLINISVITLLKELSADFYLTGLVTIIFSAGLGFILNKYLVFKSV</sequence>
<dbReference type="OrthoDB" id="9801620at2"/>
<comment type="caution">
    <text evidence="7">The sequence shown here is derived from an EMBL/GenBank/DDBJ whole genome shotgun (WGS) entry which is preliminary data.</text>
</comment>
<feature type="transmembrane region" description="Helical" evidence="5">
    <location>
        <begin position="95"/>
        <end position="113"/>
    </location>
</feature>
<evidence type="ECO:0000313" key="8">
    <source>
        <dbReference type="Proteomes" id="UP000054908"/>
    </source>
</evidence>
<dbReference type="Proteomes" id="UP000054908">
    <property type="component" value="Unassembled WGS sequence"/>
</dbReference>
<dbReference type="STRING" id="466.Lmac_3030"/>
<dbReference type="PATRIC" id="fig|466.6.peg.3244"/>
<evidence type="ECO:0000256" key="1">
    <source>
        <dbReference type="ARBA" id="ARBA00004141"/>
    </source>
</evidence>
<dbReference type="EMBL" id="LNYL01000051">
    <property type="protein sequence ID" value="KTD24157.1"/>
    <property type="molecule type" value="Genomic_DNA"/>
</dbReference>
<dbReference type="Pfam" id="PF04138">
    <property type="entry name" value="GtrA_DPMS_TM"/>
    <property type="match status" value="1"/>
</dbReference>
<dbReference type="RefSeq" id="WP_058453692.1">
    <property type="nucleotide sequence ID" value="NZ_CAAAIB010000001.1"/>
</dbReference>
<proteinExistence type="predicted"/>
<dbReference type="GO" id="GO:0016020">
    <property type="term" value="C:membrane"/>
    <property type="evidence" value="ECO:0007669"/>
    <property type="project" value="UniProtKB-SubCell"/>
</dbReference>
<dbReference type="GO" id="GO:0000271">
    <property type="term" value="P:polysaccharide biosynthetic process"/>
    <property type="evidence" value="ECO:0007669"/>
    <property type="project" value="InterPro"/>
</dbReference>
<accession>A0A0W0VW05</accession>
<keyword evidence="8" id="KW-1185">Reference proteome</keyword>
<reference evidence="7 8" key="1">
    <citation type="submission" date="2015-11" db="EMBL/GenBank/DDBJ databases">
        <title>Genomic analysis of 38 Legionella species identifies large and diverse effector repertoires.</title>
        <authorList>
            <person name="Burstein D."/>
            <person name="Amaro F."/>
            <person name="Zusman T."/>
            <person name="Lifshitz Z."/>
            <person name="Cohen O."/>
            <person name="Gilbert J.A."/>
            <person name="Pupko T."/>
            <person name="Shuman H.A."/>
            <person name="Segal G."/>
        </authorList>
    </citation>
    <scope>NUCLEOTIDE SEQUENCE [LARGE SCALE GENOMIC DNA]</scope>
    <source>
        <strain evidence="7 8">PX-1-G2-E2</strain>
    </source>
</reference>
<evidence type="ECO:0000313" key="7">
    <source>
        <dbReference type="EMBL" id="KTD24157.1"/>
    </source>
</evidence>
<evidence type="ECO:0000256" key="4">
    <source>
        <dbReference type="ARBA" id="ARBA00023136"/>
    </source>
</evidence>
<keyword evidence="4 5" id="KW-0472">Membrane</keyword>
<feature type="transmembrane region" description="Helical" evidence="5">
    <location>
        <begin position="7"/>
        <end position="33"/>
    </location>
</feature>
<evidence type="ECO:0000256" key="3">
    <source>
        <dbReference type="ARBA" id="ARBA00022989"/>
    </source>
</evidence>
<keyword evidence="2 5" id="KW-0812">Transmembrane</keyword>
<dbReference type="InterPro" id="IPR007267">
    <property type="entry name" value="GtrA_DPMS_TM"/>
</dbReference>
<dbReference type="AlphaFoldDB" id="A0A0W0VW05"/>
<comment type="subcellular location">
    <subcellularLocation>
        <location evidence="1">Membrane</location>
        <topology evidence="1">Multi-pass membrane protein</topology>
    </subcellularLocation>
</comment>
<protein>
    <submittedName>
        <fullName evidence="7">O antigen biosynthesis protein</fullName>
    </submittedName>
</protein>
<organism evidence="7 8">
    <name type="scientific">Legionella maceachernii</name>
    <dbReference type="NCBI Taxonomy" id="466"/>
    <lineage>
        <taxon>Bacteria</taxon>
        <taxon>Pseudomonadati</taxon>
        <taxon>Pseudomonadota</taxon>
        <taxon>Gammaproteobacteria</taxon>
        <taxon>Legionellales</taxon>
        <taxon>Legionellaceae</taxon>
        <taxon>Legionella</taxon>
    </lineage>
</organism>
<evidence type="ECO:0000259" key="6">
    <source>
        <dbReference type="Pfam" id="PF04138"/>
    </source>
</evidence>
<feature type="transmembrane region" description="Helical" evidence="5">
    <location>
        <begin position="39"/>
        <end position="59"/>
    </location>
</feature>
<keyword evidence="3 5" id="KW-1133">Transmembrane helix</keyword>